<keyword evidence="2" id="KW-1185">Reference proteome</keyword>
<protein>
    <submittedName>
        <fullName evidence="1">Uncharacterized protein</fullName>
    </submittedName>
</protein>
<name>A0A3E3HZE4_9FIRM</name>
<evidence type="ECO:0000313" key="2">
    <source>
        <dbReference type="Proteomes" id="UP000260812"/>
    </source>
</evidence>
<reference evidence="1" key="1">
    <citation type="submission" date="2018-08" db="EMBL/GenBank/DDBJ databases">
        <title>A genome reference for cultivated species of the human gut microbiota.</title>
        <authorList>
            <person name="Zou Y."/>
            <person name="Xue W."/>
            <person name="Luo G."/>
        </authorList>
    </citation>
    <scope>NUCLEOTIDE SEQUENCE [LARGE SCALE GENOMIC DNA]</scope>
    <source>
        <strain evidence="1">TF05-5AC</strain>
    </source>
</reference>
<accession>A0A3E3HZE4</accession>
<gene>
    <name evidence="1" type="ORF">DXC51_20295</name>
</gene>
<comment type="caution">
    <text evidence="1">The sequence shown here is derived from an EMBL/GenBank/DDBJ whole genome shotgun (WGS) entry which is preliminary data.</text>
</comment>
<dbReference type="RefSeq" id="WP_117545269.1">
    <property type="nucleotide sequence ID" value="NZ_CAMAZV010000005.1"/>
</dbReference>
<proteinExistence type="predicted"/>
<evidence type="ECO:0000313" key="1">
    <source>
        <dbReference type="EMBL" id="RGE57175.1"/>
    </source>
</evidence>
<sequence length="353" mass="41451">MKPCKRWLLLFCSILLAGFLAIAAIVIYVDPFFQYHKPLAYFPYKVDNQLSQNPGMARRLDYDSVLLGSSMTASFDTDWFTEVMGLQTVKLSYNGAFPKDEANIMDIIFDAKGDSVKKIFMAVDQGAFSADTETTKYPIPEYLYDKNPFNNVQYLFNKDVLLNYIFKPLVDPTERTDWTQLYKPWWTDQYYTKANVLMYYVPAEEAEEEMPEDAFVSGIQANLEANIIPFVEAHPETEFIFWYPPYSILYWNDVMRQKELDAVIRELDYMTEKLLAYDNVRVFCFQNNRDIVCNLNNYADYTHYHADVCRYIVECFENGEGELTEDNYKAVLEDLRELAAGYDYEAIYDNWYD</sequence>
<organism evidence="1 2">
    <name type="scientific">Eisenbergiella massiliensis</name>
    <dbReference type="NCBI Taxonomy" id="1720294"/>
    <lineage>
        <taxon>Bacteria</taxon>
        <taxon>Bacillati</taxon>
        <taxon>Bacillota</taxon>
        <taxon>Clostridia</taxon>
        <taxon>Lachnospirales</taxon>
        <taxon>Lachnospiraceae</taxon>
        <taxon>Eisenbergiella</taxon>
    </lineage>
</organism>
<dbReference type="AlphaFoldDB" id="A0A3E3HZE4"/>
<dbReference type="Proteomes" id="UP000260812">
    <property type="component" value="Unassembled WGS sequence"/>
</dbReference>
<dbReference type="EMBL" id="QVLV01000017">
    <property type="protein sequence ID" value="RGE57175.1"/>
    <property type="molecule type" value="Genomic_DNA"/>
</dbReference>
<dbReference type="GeneID" id="86055452"/>